<dbReference type="Gene3D" id="2.40.360.20">
    <property type="match status" value="1"/>
</dbReference>
<proteinExistence type="predicted"/>
<feature type="signal peptide" evidence="1">
    <location>
        <begin position="1"/>
        <end position="24"/>
    </location>
</feature>
<gene>
    <name evidence="2" type="ORF">AWB69_00306</name>
</gene>
<name>A0A158EV85_9BURK</name>
<reference evidence="2 3" key="1">
    <citation type="submission" date="2016-01" db="EMBL/GenBank/DDBJ databases">
        <authorList>
            <person name="Oliw E.H."/>
        </authorList>
    </citation>
    <scope>NUCLEOTIDE SEQUENCE [LARGE SCALE GENOMIC DNA]</scope>
    <source>
        <strain evidence="2">LMG 27134</strain>
    </source>
</reference>
<keyword evidence="1" id="KW-0732">Signal</keyword>
<accession>A0A158EV85</accession>
<evidence type="ECO:0000313" key="3">
    <source>
        <dbReference type="Proteomes" id="UP000054683"/>
    </source>
</evidence>
<dbReference type="Proteomes" id="UP000054683">
    <property type="component" value="Unassembled WGS sequence"/>
</dbReference>
<feature type="chain" id="PRO_5008501436" evidence="1">
    <location>
        <begin position="25"/>
        <end position="220"/>
    </location>
</feature>
<evidence type="ECO:0000256" key="1">
    <source>
        <dbReference type="SAM" id="SignalP"/>
    </source>
</evidence>
<dbReference type="EMBL" id="FCOK02000001">
    <property type="protein sequence ID" value="SAL11452.1"/>
    <property type="molecule type" value="Genomic_DNA"/>
</dbReference>
<organism evidence="2 3">
    <name type="scientific">Caballeronia udeis</name>
    <dbReference type="NCBI Taxonomy" id="1232866"/>
    <lineage>
        <taxon>Bacteria</taxon>
        <taxon>Pseudomonadati</taxon>
        <taxon>Pseudomonadota</taxon>
        <taxon>Betaproteobacteria</taxon>
        <taxon>Burkholderiales</taxon>
        <taxon>Burkholderiaceae</taxon>
        <taxon>Caballeronia</taxon>
    </lineage>
</organism>
<sequence>MKRFANIAASFALAALSESAWAQAALAPPAALPLAQAQAPAFAVGDEWEFAYTNVLEPRRNNNFTQRIVSVAGGQAVLAVGDGRAGPTVLDASGNITSGGGGAYEPSDGRLQFPLAVGKSWSASYIYKSGNWISHCDREAKVVGVERIDTPVGPLDAFKIEQKTSWSGNDQYGGHGVTHETDWYAPAVGRIARLDYQDIPVKGPATTTHVELTRWRPAAP</sequence>
<dbReference type="AlphaFoldDB" id="A0A158EV85"/>
<evidence type="ECO:0000313" key="2">
    <source>
        <dbReference type="EMBL" id="SAL11452.1"/>
    </source>
</evidence>
<protein>
    <submittedName>
        <fullName evidence="2">Uncharacterized protein</fullName>
    </submittedName>
</protein>